<reference evidence="1 2" key="1">
    <citation type="journal article" date="2005" name="J. Bacteriol.">
        <title>Complete genome sequence and analysis of the multiresistant nosocomial pathogen Corynebacterium jeikeium K411, a lipid-requiring bacterium of the human skin flora.</title>
        <authorList>
            <person name="Tauch A."/>
            <person name="Kaiser O."/>
            <person name="Hain T."/>
            <person name="Goesmann A."/>
            <person name="Weisshaar B."/>
            <person name="Albersmeier A."/>
            <person name="Bekel T."/>
            <person name="Bischoff N."/>
            <person name="Brune I."/>
            <person name="Chakraborty T."/>
            <person name="Kalinowski J."/>
            <person name="Meyer F."/>
            <person name="Rupp O."/>
            <person name="Schneiker S."/>
            <person name="Viehoever P."/>
            <person name="Puehler A."/>
        </authorList>
    </citation>
    <scope>NUCLEOTIDE SEQUENCE [LARGE SCALE GENOMIC DNA]</scope>
    <source>
        <strain evidence="1 2">K411</strain>
    </source>
</reference>
<sequence>MGHPNARRATVNNCPYCMSQNLFPDAETDNAWQCRECMRVFSVKFHGQLL</sequence>
<keyword evidence="2" id="KW-1185">Reference proteome</keyword>
<organism evidence="1 2">
    <name type="scientific">Corynebacterium jeikeium (strain K411)</name>
    <dbReference type="NCBI Taxonomy" id="306537"/>
    <lineage>
        <taxon>Bacteria</taxon>
        <taxon>Bacillati</taxon>
        <taxon>Actinomycetota</taxon>
        <taxon>Actinomycetes</taxon>
        <taxon>Mycobacteriales</taxon>
        <taxon>Corynebacteriaceae</taxon>
        <taxon>Corynebacterium</taxon>
    </lineage>
</organism>
<accession>Q4JXR1</accession>
<protein>
    <recommendedName>
        <fullName evidence="3">Insertion element protein</fullName>
    </recommendedName>
</protein>
<dbReference type="KEGG" id="cjk:jk0244"/>
<dbReference type="STRING" id="306537.jk0244"/>
<proteinExistence type="predicted"/>
<evidence type="ECO:0000313" key="2">
    <source>
        <dbReference type="Proteomes" id="UP000000545"/>
    </source>
</evidence>
<name>Q4JXR1_CORJK</name>
<dbReference type="AlphaFoldDB" id="Q4JXR1"/>
<evidence type="ECO:0008006" key="3">
    <source>
        <dbReference type="Google" id="ProtNLM"/>
    </source>
</evidence>
<dbReference type="Proteomes" id="UP000000545">
    <property type="component" value="Chromosome"/>
</dbReference>
<evidence type="ECO:0000313" key="1">
    <source>
        <dbReference type="EMBL" id="CAI36396.1"/>
    </source>
</evidence>
<dbReference type="eggNOG" id="ENOG5031JJ8">
    <property type="taxonomic scope" value="Bacteria"/>
</dbReference>
<dbReference type="HOGENOM" id="CLU_190603_1_0_11"/>
<gene>
    <name evidence="1" type="ordered locus">jk0244</name>
</gene>
<dbReference type="EMBL" id="CR931997">
    <property type="protein sequence ID" value="CAI36396.1"/>
    <property type="molecule type" value="Genomic_DNA"/>
</dbReference>